<evidence type="ECO:0000256" key="6">
    <source>
        <dbReference type="SAM" id="Phobius"/>
    </source>
</evidence>
<sequence length="494" mass="53328">MSEEKNTSDIDPKDVSIGTEALSGGIARIALLGIGFLGSILFARILGATGFGAFYLLVTLENVVDRPIIGFAESVQKRLSESESEPRQYYGAFLITFAVFAVFISVVAIVGRDIINGYVQREDAFLLFIALFLALSAQEAFSAVFAATGRLGIIHWIDALRSFITIPTQVLLVLVGYGVVGMTVGLAGASLVTPLILVYLLGLQPTIPDIAVFRSLFEYAKYSVPNSITSFGYDRIALLILGFYLTPAAVGYFEAALKLTVPALAIGMMASGVLMPKISNLSSRNEDFSQELRDVMSYSSVFAIPTLFGAIVVSHKLMITIYGGEFRPAAKFLIGVAFYRLLTTRTKPLVSTLRGIDLPKLDLFGTILSTTVLLVVGIPALNRFGAMGMLGGVVAAAASRYVLNAWFVRREVGPVPHAPRPFIAQVVGGIIMLITLEIAKRLFVLAPWYRVFLLVGFGAVVYFVVVFAISPHVRGTVVRIGGDFIEEKLGITLV</sequence>
<evidence type="ECO:0008006" key="9">
    <source>
        <dbReference type="Google" id="ProtNLM"/>
    </source>
</evidence>
<dbReference type="RefSeq" id="WP_142979683.1">
    <property type="nucleotide sequence ID" value="NZ_RKLU01000003.1"/>
</dbReference>
<keyword evidence="3 6" id="KW-0812">Transmembrane</keyword>
<dbReference type="PANTHER" id="PTHR30250">
    <property type="entry name" value="PST FAMILY PREDICTED COLANIC ACID TRANSPORTER"/>
    <property type="match status" value="1"/>
</dbReference>
<dbReference type="PANTHER" id="PTHR30250:SF26">
    <property type="entry name" value="PSMA PROTEIN"/>
    <property type="match status" value="1"/>
</dbReference>
<feature type="transmembrane region" description="Helical" evidence="6">
    <location>
        <begin position="295"/>
        <end position="314"/>
    </location>
</feature>
<evidence type="ECO:0000313" key="8">
    <source>
        <dbReference type="Proteomes" id="UP000705823"/>
    </source>
</evidence>
<evidence type="ECO:0000256" key="4">
    <source>
        <dbReference type="ARBA" id="ARBA00022989"/>
    </source>
</evidence>
<feature type="transmembrane region" description="Helical" evidence="6">
    <location>
        <begin position="29"/>
        <end position="57"/>
    </location>
</feature>
<dbReference type="Proteomes" id="UP000705823">
    <property type="component" value="Unassembled WGS sequence"/>
</dbReference>
<name>A0A8J8P9S0_9EURY</name>
<evidence type="ECO:0000313" key="7">
    <source>
        <dbReference type="EMBL" id="TQQ81121.1"/>
    </source>
</evidence>
<dbReference type="InterPro" id="IPR050833">
    <property type="entry name" value="Poly_Biosynth_Transport"/>
</dbReference>
<dbReference type="OrthoDB" id="112053at2157"/>
<feature type="transmembrane region" description="Helical" evidence="6">
    <location>
        <begin position="451"/>
        <end position="469"/>
    </location>
</feature>
<gene>
    <name evidence="7" type="ORF">EGH24_08270</name>
</gene>
<keyword evidence="2" id="KW-1003">Cell membrane</keyword>
<dbReference type="EMBL" id="RKLU01000003">
    <property type="protein sequence ID" value="TQQ81121.1"/>
    <property type="molecule type" value="Genomic_DNA"/>
</dbReference>
<reference evidence="7" key="1">
    <citation type="submission" date="2019-02" db="EMBL/GenBank/DDBJ databases">
        <title>Halonotius sp. a new haloarchaeum isolated from saline soil.</title>
        <authorList>
            <person name="Duran-Viseras A."/>
            <person name="Sanchez-Porro C."/>
            <person name="Ventosa A."/>
        </authorList>
    </citation>
    <scope>NUCLEOTIDE SEQUENCE</scope>
    <source>
        <strain evidence="7">F15B</strain>
    </source>
</reference>
<feature type="transmembrane region" description="Helical" evidence="6">
    <location>
        <begin position="387"/>
        <end position="408"/>
    </location>
</feature>
<dbReference type="GO" id="GO:0005886">
    <property type="term" value="C:plasma membrane"/>
    <property type="evidence" value="ECO:0007669"/>
    <property type="project" value="UniProtKB-SubCell"/>
</dbReference>
<keyword evidence="4 6" id="KW-1133">Transmembrane helix</keyword>
<keyword evidence="5 6" id="KW-0472">Membrane</keyword>
<dbReference type="Pfam" id="PF13440">
    <property type="entry name" value="Polysacc_synt_3"/>
    <property type="match status" value="1"/>
</dbReference>
<feature type="transmembrane region" description="Helical" evidence="6">
    <location>
        <begin position="89"/>
        <end position="112"/>
    </location>
</feature>
<feature type="transmembrane region" description="Helical" evidence="6">
    <location>
        <begin position="363"/>
        <end position="381"/>
    </location>
</feature>
<proteinExistence type="predicted"/>
<feature type="transmembrane region" description="Helical" evidence="6">
    <location>
        <begin position="420"/>
        <end position="439"/>
    </location>
</feature>
<evidence type="ECO:0000256" key="3">
    <source>
        <dbReference type="ARBA" id="ARBA00022692"/>
    </source>
</evidence>
<comment type="caution">
    <text evidence="7">The sequence shown here is derived from an EMBL/GenBank/DDBJ whole genome shotgun (WGS) entry which is preliminary data.</text>
</comment>
<organism evidence="7 8">
    <name type="scientific">Halonotius terrestris</name>
    <dbReference type="NCBI Taxonomy" id="2487750"/>
    <lineage>
        <taxon>Archaea</taxon>
        <taxon>Methanobacteriati</taxon>
        <taxon>Methanobacteriota</taxon>
        <taxon>Stenosarchaea group</taxon>
        <taxon>Halobacteria</taxon>
        <taxon>Halobacteriales</taxon>
        <taxon>Haloferacaceae</taxon>
        <taxon>Halonotius</taxon>
    </lineage>
</organism>
<evidence type="ECO:0000256" key="1">
    <source>
        <dbReference type="ARBA" id="ARBA00004651"/>
    </source>
</evidence>
<evidence type="ECO:0000256" key="2">
    <source>
        <dbReference type="ARBA" id="ARBA00022475"/>
    </source>
</evidence>
<dbReference type="AlphaFoldDB" id="A0A8J8P9S0"/>
<accession>A0A8J8P9S0</accession>
<evidence type="ECO:0000256" key="5">
    <source>
        <dbReference type="ARBA" id="ARBA00023136"/>
    </source>
</evidence>
<keyword evidence="8" id="KW-1185">Reference proteome</keyword>
<feature type="transmembrane region" description="Helical" evidence="6">
    <location>
        <begin position="124"/>
        <end position="148"/>
    </location>
</feature>
<comment type="subcellular location">
    <subcellularLocation>
        <location evidence="1">Cell membrane</location>
        <topology evidence="1">Multi-pass membrane protein</topology>
    </subcellularLocation>
</comment>
<feature type="transmembrane region" description="Helical" evidence="6">
    <location>
        <begin position="236"/>
        <end position="253"/>
    </location>
</feature>
<feature type="transmembrane region" description="Helical" evidence="6">
    <location>
        <begin position="168"/>
        <end position="201"/>
    </location>
</feature>
<protein>
    <recommendedName>
        <fullName evidence="9">Polysaccharide biosynthesis protein</fullName>
    </recommendedName>
</protein>